<dbReference type="InterPro" id="IPR001878">
    <property type="entry name" value="Znf_CCHC"/>
</dbReference>
<organism evidence="3">
    <name type="scientific">Ixodes ricinus</name>
    <name type="common">Common tick</name>
    <name type="synonym">Acarus ricinus</name>
    <dbReference type="NCBI Taxonomy" id="34613"/>
    <lineage>
        <taxon>Eukaryota</taxon>
        <taxon>Metazoa</taxon>
        <taxon>Ecdysozoa</taxon>
        <taxon>Arthropoda</taxon>
        <taxon>Chelicerata</taxon>
        <taxon>Arachnida</taxon>
        <taxon>Acari</taxon>
        <taxon>Parasitiformes</taxon>
        <taxon>Ixodida</taxon>
        <taxon>Ixodoidea</taxon>
        <taxon>Ixodidae</taxon>
        <taxon>Ixodinae</taxon>
        <taxon>Ixodes</taxon>
    </lineage>
</organism>
<keyword evidence="1" id="KW-0862">Zinc</keyword>
<evidence type="ECO:0000259" key="2">
    <source>
        <dbReference type="PROSITE" id="PS50158"/>
    </source>
</evidence>
<reference evidence="3" key="1">
    <citation type="journal article" date="2018" name="PLoS Negl. Trop. Dis.">
        <title>Sialome diversity of ticks revealed by RNAseq of single tick salivary glands.</title>
        <authorList>
            <person name="Perner J."/>
            <person name="Kropackova S."/>
            <person name="Kopacek P."/>
            <person name="Ribeiro J.M."/>
        </authorList>
    </citation>
    <scope>NUCLEOTIDE SEQUENCE</scope>
    <source>
        <strain evidence="3">Siblings of single egg batch collected in Ceske Budejovice</strain>
        <tissue evidence="3">Salivary glands</tissue>
    </source>
</reference>
<feature type="non-terminal residue" evidence="3">
    <location>
        <position position="1"/>
    </location>
</feature>
<evidence type="ECO:0000313" key="3">
    <source>
        <dbReference type="EMBL" id="JAR87820.1"/>
    </source>
</evidence>
<protein>
    <submittedName>
        <fullName evidence="3">Putative e3 ubiquitin ligase</fullName>
    </submittedName>
</protein>
<dbReference type="InterPro" id="IPR036875">
    <property type="entry name" value="Znf_CCHC_sf"/>
</dbReference>
<dbReference type="GO" id="GO:0008270">
    <property type="term" value="F:zinc ion binding"/>
    <property type="evidence" value="ECO:0007669"/>
    <property type="project" value="UniProtKB-KW"/>
</dbReference>
<dbReference type="PROSITE" id="PS50158">
    <property type="entry name" value="ZF_CCHC"/>
    <property type="match status" value="2"/>
</dbReference>
<dbReference type="EMBL" id="GEGO01007584">
    <property type="protein sequence ID" value="JAR87820.1"/>
    <property type="molecule type" value="Transcribed_RNA"/>
</dbReference>
<dbReference type="GO" id="GO:0003676">
    <property type="term" value="F:nucleic acid binding"/>
    <property type="evidence" value="ECO:0007669"/>
    <property type="project" value="InterPro"/>
</dbReference>
<sequence length="112" mass="12104">PPQRLRYLPPSRQGDEGVGVTCNFCGRRGHNRNECPASGVACFLCGKTGHFAVVCRSRRPPSAAFVSDPRRTSFPSRGQGSGRYFAARPFSRNVSSRGNDPVNIVGPSLVPE</sequence>
<name>A0A147BAK8_IXORI</name>
<feature type="domain" description="CCHC-type" evidence="2">
    <location>
        <begin position="42"/>
        <end position="57"/>
    </location>
</feature>
<accession>A0A147BAK8</accession>
<evidence type="ECO:0000256" key="1">
    <source>
        <dbReference type="PROSITE-ProRule" id="PRU00047"/>
    </source>
</evidence>
<keyword evidence="3" id="KW-0436">Ligase</keyword>
<dbReference type="Gene3D" id="4.10.60.10">
    <property type="entry name" value="Zinc finger, CCHC-type"/>
    <property type="match status" value="1"/>
</dbReference>
<proteinExistence type="predicted"/>
<dbReference type="SMART" id="SM00343">
    <property type="entry name" value="ZnF_C2HC"/>
    <property type="match status" value="2"/>
</dbReference>
<feature type="non-terminal residue" evidence="3">
    <location>
        <position position="112"/>
    </location>
</feature>
<dbReference type="SUPFAM" id="SSF57756">
    <property type="entry name" value="Retrovirus zinc finger-like domains"/>
    <property type="match status" value="1"/>
</dbReference>
<dbReference type="Pfam" id="PF00098">
    <property type="entry name" value="zf-CCHC"/>
    <property type="match status" value="1"/>
</dbReference>
<keyword evidence="1" id="KW-0479">Metal-binding</keyword>
<keyword evidence="1" id="KW-0863">Zinc-finger</keyword>
<dbReference type="GO" id="GO:0016874">
    <property type="term" value="F:ligase activity"/>
    <property type="evidence" value="ECO:0007669"/>
    <property type="project" value="UniProtKB-KW"/>
</dbReference>
<dbReference type="AlphaFoldDB" id="A0A147BAK8"/>
<feature type="domain" description="CCHC-type" evidence="2">
    <location>
        <begin position="22"/>
        <end position="36"/>
    </location>
</feature>